<dbReference type="CDD" id="cd02440">
    <property type="entry name" value="AdoMet_MTases"/>
    <property type="match status" value="1"/>
</dbReference>
<dbReference type="Proteomes" id="UP000649604">
    <property type="component" value="Unassembled WGS sequence"/>
</dbReference>
<reference evidence="2" key="1">
    <citation type="submission" date="2019-11" db="EMBL/GenBank/DDBJ databases">
        <title>Microbial mats filling the niche in hypersaline microbial mats.</title>
        <authorList>
            <person name="Wong H.L."/>
            <person name="Macleod F.I."/>
            <person name="White R.A. III"/>
            <person name="Burns B.P."/>
        </authorList>
    </citation>
    <scope>NUCLEOTIDE SEQUENCE</scope>
    <source>
        <strain evidence="2">Rbin_158</strain>
    </source>
</reference>
<dbReference type="GO" id="GO:0032259">
    <property type="term" value="P:methylation"/>
    <property type="evidence" value="ECO:0007669"/>
    <property type="project" value="UniProtKB-KW"/>
</dbReference>
<keyword evidence="2" id="KW-0808">Transferase</keyword>
<name>A0A9D5JTQ3_9BACT</name>
<dbReference type="Pfam" id="PF08241">
    <property type="entry name" value="Methyltransf_11"/>
    <property type="match status" value="1"/>
</dbReference>
<dbReference type="InterPro" id="IPR053173">
    <property type="entry name" value="SAM-binding_MTase"/>
</dbReference>
<dbReference type="InterPro" id="IPR029063">
    <property type="entry name" value="SAM-dependent_MTases_sf"/>
</dbReference>
<accession>A0A9D5JTQ3</accession>
<organism evidence="2 3">
    <name type="scientific">candidate division KSB3 bacterium</name>
    <dbReference type="NCBI Taxonomy" id="2044937"/>
    <lineage>
        <taxon>Bacteria</taxon>
        <taxon>candidate division KSB3</taxon>
    </lineage>
</organism>
<dbReference type="InterPro" id="IPR013216">
    <property type="entry name" value="Methyltransf_11"/>
</dbReference>
<comment type="caution">
    <text evidence="2">The sequence shown here is derived from an EMBL/GenBank/DDBJ whole genome shotgun (WGS) entry which is preliminary data.</text>
</comment>
<dbReference type="EMBL" id="WJJP01000177">
    <property type="protein sequence ID" value="MBD3324063.1"/>
    <property type="molecule type" value="Genomic_DNA"/>
</dbReference>
<protein>
    <submittedName>
        <fullName evidence="2">Methyltransferase domain-containing protein</fullName>
    </submittedName>
</protein>
<dbReference type="SUPFAM" id="SSF53335">
    <property type="entry name" value="S-adenosyl-L-methionine-dependent methyltransferases"/>
    <property type="match status" value="1"/>
</dbReference>
<dbReference type="PANTHER" id="PTHR45128">
    <property type="entry name" value="METHYLTRANSFERASE TYPE 11"/>
    <property type="match status" value="1"/>
</dbReference>
<proteinExistence type="predicted"/>
<dbReference type="PANTHER" id="PTHR45128:SF1">
    <property type="entry name" value="S-ADENOSYLMETHIONINE-DEPENDENT METHYLTRANSFERASE RV2258C"/>
    <property type="match status" value="1"/>
</dbReference>
<evidence type="ECO:0000313" key="3">
    <source>
        <dbReference type="Proteomes" id="UP000649604"/>
    </source>
</evidence>
<evidence type="ECO:0000259" key="1">
    <source>
        <dbReference type="Pfam" id="PF08241"/>
    </source>
</evidence>
<dbReference type="GO" id="GO:0008757">
    <property type="term" value="F:S-adenosylmethionine-dependent methyltransferase activity"/>
    <property type="evidence" value="ECO:0007669"/>
    <property type="project" value="InterPro"/>
</dbReference>
<keyword evidence="2" id="KW-0489">Methyltransferase</keyword>
<evidence type="ECO:0000313" key="2">
    <source>
        <dbReference type="EMBL" id="MBD3324063.1"/>
    </source>
</evidence>
<dbReference type="Gene3D" id="3.40.50.150">
    <property type="entry name" value="Vaccinia Virus protein VP39"/>
    <property type="match status" value="1"/>
</dbReference>
<gene>
    <name evidence="2" type="ORF">GF339_05725</name>
</gene>
<sequence length="188" mass="21162">MGSEHSVITDRVSNLSYRLMTLTFKIIDFFFPPEKPLEEFGLKPGLTVMDYGCGPGRHLKAASQLVGPTGKVYAVDIHDLAIQAVTELIEKEQLNNVEPVLVHGYTTPLPAASIDLLYALDMFHGVHDPDRLQQEWHRLVKPGGTLILEDGHQSRAKTRESLRRAGVFEIQDEQKQYVRCRPVKSTNN</sequence>
<feature type="domain" description="Methyltransferase type 11" evidence="1">
    <location>
        <begin position="50"/>
        <end position="148"/>
    </location>
</feature>
<dbReference type="AlphaFoldDB" id="A0A9D5JTQ3"/>